<evidence type="ECO:0000256" key="2">
    <source>
        <dbReference type="ARBA" id="ARBA00022857"/>
    </source>
</evidence>
<accession>A0ABP9MX15</accession>
<keyword evidence="2" id="KW-0521">NADP</keyword>
<evidence type="ECO:0000256" key="1">
    <source>
        <dbReference type="ARBA" id="ARBA00007905"/>
    </source>
</evidence>
<dbReference type="PANTHER" id="PTHR43827">
    <property type="entry name" value="2,5-DIKETO-D-GLUCONIC ACID REDUCTASE"/>
    <property type="match status" value="1"/>
</dbReference>
<sequence>MSLSFSSTVKLNEYVSLPRLGFGTYKITDLDEMEKAIAQALNVGYRSFDTAQLYKNERELGTALKNSGYKRQDYCVTSKIHNKNQGYDETLHAFDQVLDDLQMDYVDLFLVHWPLSNTFFETWKAFERIFEEKRAKAIGVCNFNISHLELLSTKANVKPVINQIELHPYLTQEKLVQYLQQEHIAIEAWSPLARGKINDEKLLLELGQKYHKSPTQITLRWHMQKGFIAIPKSSNPIRIADNANIFDFELTDAEIKQIDQLNQDFRTGPNPDDVYKKNGF</sequence>
<dbReference type="CDD" id="cd19071">
    <property type="entry name" value="AKR_AKR1-5-like"/>
    <property type="match status" value="1"/>
</dbReference>
<evidence type="ECO:0000259" key="4">
    <source>
        <dbReference type="Pfam" id="PF00248"/>
    </source>
</evidence>
<dbReference type="SUPFAM" id="SSF51430">
    <property type="entry name" value="NAD(P)-linked oxidoreductase"/>
    <property type="match status" value="1"/>
</dbReference>
<name>A0ABP9MX15_9GAMM</name>
<dbReference type="PIRSF" id="PIRSF000097">
    <property type="entry name" value="AKR"/>
    <property type="match status" value="1"/>
</dbReference>
<evidence type="ECO:0000313" key="6">
    <source>
        <dbReference type="Proteomes" id="UP001500171"/>
    </source>
</evidence>
<evidence type="ECO:0000313" key="5">
    <source>
        <dbReference type="EMBL" id="GAA5103565.1"/>
    </source>
</evidence>
<dbReference type="InterPro" id="IPR036812">
    <property type="entry name" value="NAD(P)_OxRdtase_dom_sf"/>
</dbReference>
<proteinExistence type="inferred from homology"/>
<dbReference type="PRINTS" id="PR00069">
    <property type="entry name" value="ALDKETRDTASE"/>
</dbReference>
<dbReference type="Proteomes" id="UP001500171">
    <property type="component" value="Unassembled WGS sequence"/>
</dbReference>
<keyword evidence="6" id="KW-1185">Reference proteome</keyword>
<comment type="similarity">
    <text evidence="1">Belongs to the aldo/keto reductase family.</text>
</comment>
<dbReference type="PROSITE" id="PS00062">
    <property type="entry name" value="ALDOKETO_REDUCTASE_2"/>
    <property type="match status" value="1"/>
</dbReference>
<organism evidence="5 6">
    <name type="scientific">Orbus sasakiae</name>
    <dbReference type="NCBI Taxonomy" id="1078475"/>
    <lineage>
        <taxon>Bacteria</taxon>
        <taxon>Pseudomonadati</taxon>
        <taxon>Pseudomonadota</taxon>
        <taxon>Gammaproteobacteria</taxon>
        <taxon>Orbales</taxon>
        <taxon>Orbaceae</taxon>
        <taxon>Orbus</taxon>
    </lineage>
</organism>
<dbReference type="Pfam" id="PF00248">
    <property type="entry name" value="Aldo_ket_red"/>
    <property type="match status" value="1"/>
</dbReference>
<comment type="caution">
    <text evidence="5">The sequence shown here is derived from an EMBL/GenBank/DDBJ whole genome shotgun (WGS) entry which is preliminary data.</text>
</comment>
<dbReference type="InterPro" id="IPR020471">
    <property type="entry name" value="AKR"/>
</dbReference>
<dbReference type="EMBL" id="BAABHY010000001">
    <property type="protein sequence ID" value="GAA5103565.1"/>
    <property type="molecule type" value="Genomic_DNA"/>
</dbReference>
<dbReference type="RefSeq" id="WP_345487437.1">
    <property type="nucleotide sequence ID" value="NZ_BAABHY010000001.1"/>
</dbReference>
<dbReference type="PROSITE" id="PS00798">
    <property type="entry name" value="ALDOKETO_REDUCTASE_1"/>
    <property type="match status" value="1"/>
</dbReference>
<reference evidence="6" key="1">
    <citation type="journal article" date="2019" name="Int. J. Syst. Evol. Microbiol.">
        <title>The Global Catalogue of Microorganisms (GCM) 10K type strain sequencing project: providing services to taxonomists for standard genome sequencing and annotation.</title>
        <authorList>
            <consortium name="The Broad Institute Genomics Platform"/>
            <consortium name="The Broad Institute Genome Sequencing Center for Infectious Disease"/>
            <person name="Wu L."/>
            <person name="Ma J."/>
        </authorList>
    </citation>
    <scope>NUCLEOTIDE SEQUENCE [LARGE SCALE GENOMIC DNA]</scope>
    <source>
        <strain evidence="6">JCM 18050</strain>
    </source>
</reference>
<dbReference type="Gene3D" id="3.20.20.100">
    <property type="entry name" value="NADP-dependent oxidoreductase domain"/>
    <property type="match status" value="1"/>
</dbReference>
<gene>
    <name evidence="5" type="ORF">GCM10023211_00120</name>
</gene>
<dbReference type="PANTHER" id="PTHR43827:SF3">
    <property type="entry name" value="NADP-DEPENDENT OXIDOREDUCTASE DOMAIN-CONTAINING PROTEIN"/>
    <property type="match status" value="1"/>
</dbReference>
<dbReference type="InterPro" id="IPR023210">
    <property type="entry name" value="NADP_OxRdtase_dom"/>
</dbReference>
<feature type="domain" description="NADP-dependent oxidoreductase" evidence="4">
    <location>
        <begin position="19"/>
        <end position="262"/>
    </location>
</feature>
<evidence type="ECO:0000256" key="3">
    <source>
        <dbReference type="ARBA" id="ARBA00023002"/>
    </source>
</evidence>
<protein>
    <submittedName>
        <fullName evidence="5">Aldo/keto reductase</fullName>
    </submittedName>
</protein>
<dbReference type="InterPro" id="IPR018170">
    <property type="entry name" value="Aldo/ket_reductase_CS"/>
</dbReference>
<keyword evidence="3" id="KW-0560">Oxidoreductase</keyword>